<proteinExistence type="predicted"/>
<evidence type="ECO:0000313" key="1">
    <source>
        <dbReference type="EMBL" id="WGO84714.1"/>
    </source>
</evidence>
<reference evidence="1 2" key="1">
    <citation type="submission" date="2023-04" db="EMBL/GenBank/DDBJ databases">
        <title>Genome dynamics across the evolutionary transition to endosymbiosis.</title>
        <authorList>
            <person name="Siozios S."/>
            <person name="Nadal-Jimenez P."/>
            <person name="Azagi T."/>
            <person name="Sprong H."/>
            <person name="Frost C.L."/>
            <person name="Parratt S.R."/>
            <person name="Taylor G."/>
            <person name="Brettell L."/>
            <person name="Lew K.C."/>
            <person name="Croft L."/>
            <person name="King K.C."/>
            <person name="Brockhurst M.A."/>
            <person name="Hypsa V."/>
            <person name="Novakova E."/>
            <person name="Darby A.C."/>
            <person name="Hurst G.D.D."/>
        </authorList>
    </citation>
    <scope>NUCLEOTIDE SEQUENCE [LARGE SCALE GENOMIC DNA]</scope>
    <source>
        <strain evidence="2">aApi_AU</strain>
    </source>
</reference>
<accession>A0ABY8P6I9</accession>
<organism evidence="1 2">
    <name type="scientific">Arsenophonus apicola</name>
    <dbReference type="NCBI Taxonomy" id="2879119"/>
    <lineage>
        <taxon>Bacteria</taxon>
        <taxon>Pseudomonadati</taxon>
        <taxon>Pseudomonadota</taxon>
        <taxon>Gammaproteobacteria</taxon>
        <taxon>Enterobacterales</taxon>
        <taxon>Morganellaceae</taxon>
        <taxon>Arsenophonus</taxon>
    </lineage>
</organism>
<gene>
    <name evidence="1" type="ORF">QG404_07590</name>
</gene>
<evidence type="ECO:0008006" key="3">
    <source>
        <dbReference type="Google" id="ProtNLM"/>
    </source>
</evidence>
<dbReference type="Proteomes" id="UP001231859">
    <property type="component" value="Chromosome"/>
</dbReference>
<protein>
    <recommendedName>
        <fullName evidence="3">DUF946 domain-containing protein</fullName>
    </recommendedName>
</protein>
<dbReference type="EMBL" id="CP123759">
    <property type="protein sequence ID" value="WGO84714.1"/>
    <property type="molecule type" value="Genomic_DNA"/>
</dbReference>
<evidence type="ECO:0000313" key="2">
    <source>
        <dbReference type="Proteomes" id="UP001231859"/>
    </source>
</evidence>
<sequence>MNNMNIDVIWGNFYRLDSLDLSFVGNATAEKAIIFGNDTNQIAISVKVKIVDKNNQPLIIPSDELLKNLHLVYFRNGEQLNRENNSSNSSDPWVYSEKSKGYTNVPSFDIAFSNSKVVNYAAEQEVIFYLSSKKESSIDIAAGIYIPEVGYFNTSQNGTNTKNGPGGREGSPFIVPKKRHIEALEEIVYDKSNTELVASPLVFKNNFNWASRFWARIFKSHNDGKVEFRSVQLKPKAASGITGFDSWHFSSGGKLTNSSVNRGRIEWDYDNEVTEDAFSCIRDGSQKACAIIHKSAAGPGNNDNHVNMWFFSSVDSDASRRNTPISVDGQYFVVDSNYTYRAAVYTSDSQYGDEKIPELYLYKFVLPTCGGSWQTQWVNAVDTPTISVTDKYGNTGRIKFGFNDGEHFDLPGII</sequence>
<name>A0ABY8P6I9_9GAMM</name>
<dbReference type="RefSeq" id="WP_280939671.1">
    <property type="nucleotide sequence ID" value="NZ_CP123759.1"/>
</dbReference>
<keyword evidence="2" id="KW-1185">Reference proteome</keyword>